<accession>A0A1I7VWF3</accession>
<reference evidence="2" key="2">
    <citation type="submission" date="2016-11" db="UniProtKB">
        <authorList>
            <consortium name="WormBaseParasite"/>
        </authorList>
    </citation>
    <scope>IDENTIFICATION</scope>
</reference>
<protein>
    <submittedName>
        <fullName evidence="2">Secreted protein</fullName>
    </submittedName>
</protein>
<organism evidence="1 2">
    <name type="scientific">Loa loa</name>
    <name type="common">Eye worm</name>
    <name type="synonym">Filaria loa</name>
    <dbReference type="NCBI Taxonomy" id="7209"/>
    <lineage>
        <taxon>Eukaryota</taxon>
        <taxon>Metazoa</taxon>
        <taxon>Ecdysozoa</taxon>
        <taxon>Nematoda</taxon>
        <taxon>Chromadorea</taxon>
        <taxon>Rhabditida</taxon>
        <taxon>Spirurina</taxon>
        <taxon>Spiruromorpha</taxon>
        <taxon>Filarioidea</taxon>
        <taxon>Onchocercidae</taxon>
        <taxon>Loa</taxon>
    </lineage>
</organism>
<reference evidence="1" key="1">
    <citation type="submission" date="2012-04" db="EMBL/GenBank/DDBJ databases">
        <title>The Genome Sequence of Loa loa.</title>
        <authorList>
            <consortium name="The Broad Institute Genome Sequencing Platform"/>
            <consortium name="Broad Institute Genome Sequencing Center for Infectious Disease"/>
            <person name="Nutman T.B."/>
            <person name="Fink D.L."/>
            <person name="Russ C."/>
            <person name="Young S."/>
            <person name="Zeng Q."/>
            <person name="Gargeya S."/>
            <person name="Alvarado L."/>
            <person name="Berlin A."/>
            <person name="Chapman S.B."/>
            <person name="Chen Z."/>
            <person name="Freedman E."/>
            <person name="Gellesch M."/>
            <person name="Goldberg J."/>
            <person name="Griggs A."/>
            <person name="Gujja S."/>
            <person name="Heilman E.R."/>
            <person name="Heiman D."/>
            <person name="Howarth C."/>
            <person name="Mehta T."/>
            <person name="Neiman D."/>
            <person name="Pearson M."/>
            <person name="Roberts A."/>
            <person name="Saif S."/>
            <person name="Shea T."/>
            <person name="Shenoy N."/>
            <person name="Sisk P."/>
            <person name="Stolte C."/>
            <person name="Sykes S."/>
            <person name="White J."/>
            <person name="Yandava C."/>
            <person name="Haas B."/>
            <person name="Henn M.R."/>
            <person name="Nusbaum C."/>
            <person name="Birren B."/>
        </authorList>
    </citation>
    <scope>NUCLEOTIDE SEQUENCE [LARGE SCALE GENOMIC DNA]</scope>
</reference>
<keyword evidence="1" id="KW-1185">Reference proteome</keyword>
<name>A0A1I7VWF3_LOALO</name>
<dbReference type="Proteomes" id="UP000095285">
    <property type="component" value="Unassembled WGS sequence"/>
</dbReference>
<evidence type="ECO:0000313" key="2">
    <source>
        <dbReference type="WBParaSite" id="EN70_7027"/>
    </source>
</evidence>
<proteinExistence type="predicted"/>
<evidence type="ECO:0000313" key="1">
    <source>
        <dbReference type="Proteomes" id="UP000095285"/>
    </source>
</evidence>
<dbReference type="WBParaSite" id="EN70_7027">
    <property type="protein sequence ID" value="EN70_7027"/>
    <property type="gene ID" value="EN70_7027"/>
</dbReference>
<sequence length="67" mass="7375">MVHSQACTVLSIFTFADNKTISIHSSRLNPLSSFVPLRTSTPLPLAESCCQQLVHLIAEVILINYTC</sequence>
<dbReference type="AlphaFoldDB" id="A0A1I7VWF3"/>